<dbReference type="EMBL" id="BMAW01036749">
    <property type="protein sequence ID" value="GFU45624.1"/>
    <property type="molecule type" value="Genomic_DNA"/>
</dbReference>
<organism evidence="2 3">
    <name type="scientific">Nephila pilipes</name>
    <name type="common">Giant wood spider</name>
    <name type="synonym">Nephila maculata</name>
    <dbReference type="NCBI Taxonomy" id="299642"/>
    <lineage>
        <taxon>Eukaryota</taxon>
        <taxon>Metazoa</taxon>
        <taxon>Ecdysozoa</taxon>
        <taxon>Arthropoda</taxon>
        <taxon>Chelicerata</taxon>
        <taxon>Arachnida</taxon>
        <taxon>Araneae</taxon>
        <taxon>Araneomorphae</taxon>
        <taxon>Entelegynae</taxon>
        <taxon>Araneoidea</taxon>
        <taxon>Nephilidae</taxon>
        <taxon>Nephila</taxon>
    </lineage>
</organism>
<name>A0A8X6R3X8_NEPPI</name>
<evidence type="ECO:0000256" key="1">
    <source>
        <dbReference type="SAM" id="MobiDB-lite"/>
    </source>
</evidence>
<keyword evidence="3" id="KW-1185">Reference proteome</keyword>
<evidence type="ECO:0000313" key="3">
    <source>
        <dbReference type="Proteomes" id="UP000887013"/>
    </source>
</evidence>
<sequence>MILKTFGARRRSQRSRVRRKSRLRRGNVHLFIRKTGPIKTSSVEEKVKKVYTLIRMTFTVMQSEKCAPNVIYRNCWQCRPCTSMPT</sequence>
<feature type="compositionally biased region" description="Basic residues" evidence="1">
    <location>
        <begin position="7"/>
        <end position="20"/>
    </location>
</feature>
<comment type="caution">
    <text evidence="2">The sequence shown here is derived from an EMBL/GenBank/DDBJ whole genome shotgun (WGS) entry which is preliminary data.</text>
</comment>
<gene>
    <name evidence="2" type="ORF">NPIL_272811</name>
</gene>
<evidence type="ECO:0000313" key="2">
    <source>
        <dbReference type="EMBL" id="GFU45624.1"/>
    </source>
</evidence>
<accession>A0A8X6R3X8</accession>
<proteinExistence type="predicted"/>
<dbReference type="Proteomes" id="UP000887013">
    <property type="component" value="Unassembled WGS sequence"/>
</dbReference>
<protein>
    <submittedName>
        <fullName evidence="2">Uncharacterized protein</fullName>
    </submittedName>
</protein>
<reference evidence="2" key="1">
    <citation type="submission" date="2020-08" db="EMBL/GenBank/DDBJ databases">
        <title>Multicomponent nature underlies the extraordinary mechanical properties of spider dragline silk.</title>
        <authorList>
            <person name="Kono N."/>
            <person name="Nakamura H."/>
            <person name="Mori M."/>
            <person name="Yoshida Y."/>
            <person name="Ohtoshi R."/>
            <person name="Malay A.D."/>
            <person name="Moran D.A.P."/>
            <person name="Tomita M."/>
            <person name="Numata K."/>
            <person name="Arakawa K."/>
        </authorList>
    </citation>
    <scope>NUCLEOTIDE SEQUENCE</scope>
</reference>
<dbReference type="AlphaFoldDB" id="A0A8X6R3X8"/>
<feature type="region of interest" description="Disordered" evidence="1">
    <location>
        <begin position="1"/>
        <end position="20"/>
    </location>
</feature>